<dbReference type="PANTHER" id="PTHR13593:SF143">
    <property type="entry name" value="PHOSPHATIDYLINOSITOL-SPECIFIC PHOSPHOLIPASE C X DOMAIN-CONTAINING PROTEIN"/>
    <property type="match status" value="1"/>
</dbReference>
<dbReference type="OrthoDB" id="1046782at2759"/>
<evidence type="ECO:0000313" key="2">
    <source>
        <dbReference type="Proteomes" id="UP000070700"/>
    </source>
</evidence>
<dbReference type="GO" id="GO:0008081">
    <property type="term" value="F:phosphoric diester hydrolase activity"/>
    <property type="evidence" value="ECO:0007669"/>
    <property type="project" value="InterPro"/>
</dbReference>
<keyword evidence="2" id="KW-1185">Reference proteome</keyword>
<proteinExistence type="predicted"/>
<accession>A0A194X3K8</accession>
<dbReference type="PROSITE" id="PS50007">
    <property type="entry name" value="PIPLC_X_DOMAIN"/>
    <property type="match status" value="1"/>
</dbReference>
<dbReference type="Gene3D" id="3.20.20.190">
    <property type="entry name" value="Phosphatidylinositol (PI) phosphodiesterase"/>
    <property type="match status" value="1"/>
</dbReference>
<dbReference type="InterPro" id="IPR017946">
    <property type="entry name" value="PLC-like_Pdiesterase_TIM-brl"/>
</dbReference>
<protein>
    <submittedName>
        <fullName evidence="1">PLC-like phosphodiesterase</fullName>
    </submittedName>
</protein>
<name>A0A194X3K8_MOLSC</name>
<dbReference type="Proteomes" id="UP000070700">
    <property type="component" value="Unassembled WGS sequence"/>
</dbReference>
<dbReference type="AlphaFoldDB" id="A0A194X3K8"/>
<dbReference type="RefSeq" id="XP_018069135.1">
    <property type="nucleotide sequence ID" value="XM_018205156.1"/>
</dbReference>
<dbReference type="SUPFAM" id="SSF51695">
    <property type="entry name" value="PLC-like phosphodiesterases"/>
    <property type="match status" value="1"/>
</dbReference>
<sequence length="184" mass="20491">MTETTSGNWETSDLQLRSYFPVQYVVSGDLRFKFWTNFINGVDWMQQTLHIIGDKTLSQISIPGSHDSGMSVNSGGTFAATDGVVQTQSLNIMRQLVEGIRYFDIRPVLGNGKWYCGHYGDTGNSTLGWQGRKDRLWIALWSRSTSSFPNIMNSLLSICHMGTTQTMATLLSQRSIGMTSSTSL</sequence>
<evidence type="ECO:0000313" key="1">
    <source>
        <dbReference type="EMBL" id="KUJ14780.1"/>
    </source>
</evidence>
<dbReference type="GeneID" id="28814882"/>
<organism evidence="1 2">
    <name type="scientific">Mollisia scopiformis</name>
    <name type="common">Conifer needle endophyte fungus</name>
    <name type="synonym">Phialocephala scopiformis</name>
    <dbReference type="NCBI Taxonomy" id="149040"/>
    <lineage>
        <taxon>Eukaryota</taxon>
        <taxon>Fungi</taxon>
        <taxon>Dikarya</taxon>
        <taxon>Ascomycota</taxon>
        <taxon>Pezizomycotina</taxon>
        <taxon>Leotiomycetes</taxon>
        <taxon>Helotiales</taxon>
        <taxon>Mollisiaceae</taxon>
        <taxon>Mollisia</taxon>
    </lineage>
</organism>
<dbReference type="PANTHER" id="PTHR13593">
    <property type="match status" value="1"/>
</dbReference>
<dbReference type="InParanoid" id="A0A194X3K8"/>
<dbReference type="EMBL" id="KQ947419">
    <property type="protein sequence ID" value="KUJ14780.1"/>
    <property type="molecule type" value="Genomic_DNA"/>
</dbReference>
<dbReference type="InterPro" id="IPR051057">
    <property type="entry name" value="PI-PLC_domain"/>
</dbReference>
<reference evidence="1 2" key="1">
    <citation type="submission" date="2015-10" db="EMBL/GenBank/DDBJ databases">
        <title>Full genome of DAOMC 229536 Phialocephala scopiformis, a fungal endophyte of spruce producing the potent anti-insectan compound rugulosin.</title>
        <authorList>
            <consortium name="DOE Joint Genome Institute"/>
            <person name="Walker A.K."/>
            <person name="Frasz S.L."/>
            <person name="Seifert K.A."/>
            <person name="Miller J.D."/>
            <person name="Mondo S.J."/>
            <person name="Labutti K."/>
            <person name="Lipzen A."/>
            <person name="Dockter R."/>
            <person name="Kennedy M."/>
            <person name="Grigoriev I.V."/>
            <person name="Spatafora J.W."/>
        </authorList>
    </citation>
    <scope>NUCLEOTIDE SEQUENCE [LARGE SCALE GENOMIC DNA]</scope>
    <source>
        <strain evidence="1 2">CBS 120377</strain>
    </source>
</reference>
<dbReference type="KEGG" id="psco:LY89DRAFT_122261"/>
<dbReference type="GO" id="GO:0006629">
    <property type="term" value="P:lipid metabolic process"/>
    <property type="evidence" value="ECO:0007669"/>
    <property type="project" value="InterPro"/>
</dbReference>
<gene>
    <name evidence="1" type="ORF">LY89DRAFT_122261</name>
</gene>